<sequence>MNESVAATRVGQTSPLYAPLSHTYSPINGSLLSFTGYPNPLFVADEFPHRSVLKQVSLAIAAMSRSKARPKSLRGGIRAAIRSLLISSALGSGISLVQNTTMSAPSRSTGLRSGSKIGLVIGSRLSRWSRFSLTAPCPARRRALPGTCWGITRLINVPVLVVTAITITALLLAVDTTEAKDG</sequence>
<evidence type="ECO:0000313" key="2">
    <source>
        <dbReference type="EMBL" id="SDZ32584.1"/>
    </source>
</evidence>
<evidence type="ECO:0000313" key="3">
    <source>
        <dbReference type="Proteomes" id="UP000199515"/>
    </source>
</evidence>
<dbReference type="EMBL" id="FNON01000012">
    <property type="protein sequence ID" value="SDZ32584.1"/>
    <property type="molecule type" value="Genomic_DNA"/>
</dbReference>
<keyword evidence="1" id="KW-1133">Transmembrane helix</keyword>
<feature type="transmembrane region" description="Helical" evidence="1">
    <location>
        <begin position="154"/>
        <end position="174"/>
    </location>
</feature>
<name>A0A1H3S3W4_9PSEU</name>
<proteinExistence type="predicted"/>
<keyword evidence="1" id="KW-0472">Membrane</keyword>
<protein>
    <submittedName>
        <fullName evidence="2">Uncharacterized protein</fullName>
    </submittedName>
</protein>
<evidence type="ECO:0000256" key="1">
    <source>
        <dbReference type="SAM" id="Phobius"/>
    </source>
</evidence>
<keyword evidence="3" id="KW-1185">Reference proteome</keyword>
<dbReference type="Proteomes" id="UP000199515">
    <property type="component" value="Unassembled WGS sequence"/>
</dbReference>
<accession>A0A1H3S3W4</accession>
<keyword evidence="1" id="KW-0812">Transmembrane</keyword>
<dbReference type="AlphaFoldDB" id="A0A1H3S3W4"/>
<reference evidence="2 3" key="1">
    <citation type="submission" date="2016-10" db="EMBL/GenBank/DDBJ databases">
        <authorList>
            <person name="de Groot N.N."/>
        </authorList>
    </citation>
    <scope>NUCLEOTIDE SEQUENCE [LARGE SCALE GENOMIC DNA]</scope>
    <source>
        <strain evidence="2 3">CPCC 202699</strain>
    </source>
</reference>
<gene>
    <name evidence="2" type="ORF">SAMN05421504_112208</name>
</gene>
<organism evidence="2 3">
    <name type="scientific">Amycolatopsis xylanica</name>
    <dbReference type="NCBI Taxonomy" id="589385"/>
    <lineage>
        <taxon>Bacteria</taxon>
        <taxon>Bacillati</taxon>
        <taxon>Actinomycetota</taxon>
        <taxon>Actinomycetes</taxon>
        <taxon>Pseudonocardiales</taxon>
        <taxon>Pseudonocardiaceae</taxon>
        <taxon>Amycolatopsis</taxon>
    </lineage>
</organism>